<dbReference type="InterPro" id="IPR043129">
    <property type="entry name" value="ATPase_NBD"/>
</dbReference>
<dbReference type="Gene3D" id="3.90.640.10">
    <property type="entry name" value="Actin, Chain A, domain 4"/>
    <property type="match status" value="1"/>
</dbReference>
<dbReference type="InterPro" id="IPR020902">
    <property type="entry name" value="Actin/actin-like_CS"/>
</dbReference>
<evidence type="ECO:0000256" key="3">
    <source>
        <dbReference type="ARBA" id="ARBA00022490"/>
    </source>
</evidence>
<dbReference type="InterPro" id="IPR004000">
    <property type="entry name" value="Actin"/>
</dbReference>
<name>A0A914H8B6_GLORO</name>
<dbReference type="FunFam" id="3.30.420.40:FF:000058">
    <property type="entry name" value="Putative actin-related protein 5"/>
    <property type="match status" value="1"/>
</dbReference>
<keyword evidence="4" id="KW-0547">Nucleotide-binding</keyword>
<dbReference type="SMART" id="SM00268">
    <property type="entry name" value="ACTIN"/>
    <property type="match status" value="1"/>
</dbReference>
<dbReference type="GO" id="GO:0005524">
    <property type="term" value="F:ATP binding"/>
    <property type="evidence" value="ECO:0007669"/>
    <property type="project" value="UniProtKB-KW"/>
</dbReference>
<keyword evidence="5" id="KW-0378">Hydrolase</keyword>
<keyword evidence="7" id="KW-0206">Cytoskeleton</keyword>
<dbReference type="FunFam" id="3.90.640.10:FF:000007">
    <property type="entry name" value="Actin like 7B"/>
    <property type="match status" value="1"/>
</dbReference>
<dbReference type="GO" id="GO:0016787">
    <property type="term" value="F:hydrolase activity"/>
    <property type="evidence" value="ECO:0007669"/>
    <property type="project" value="UniProtKB-KW"/>
</dbReference>
<comment type="similarity">
    <text evidence="2 9">Belongs to the actin family.</text>
</comment>
<reference evidence="11" key="1">
    <citation type="submission" date="2022-11" db="UniProtKB">
        <authorList>
            <consortium name="WormBaseParasite"/>
        </authorList>
    </citation>
    <scope>IDENTIFICATION</scope>
</reference>
<dbReference type="Gene3D" id="3.30.420.40">
    <property type="match status" value="2"/>
</dbReference>
<dbReference type="PANTHER" id="PTHR11937">
    <property type="entry name" value="ACTIN"/>
    <property type="match status" value="1"/>
</dbReference>
<evidence type="ECO:0000256" key="6">
    <source>
        <dbReference type="ARBA" id="ARBA00022840"/>
    </source>
</evidence>
<dbReference type="FunFam" id="3.30.420.40:FF:000218">
    <property type="entry name" value="actin, alpha sarcomeric/skeletal-like"/>
    <property type="match status" value="1"/>
</dbReference>
<evidence type="ECO:0000256" key="8">
    <source>
        <dbReference type="ARBA" id="ARBA00049360"/>
    </source>
</evidence>
<keyword evidence="3" id="KW-0963">Cytoplasm</keyword>
<proteinExistence type="inferred from homology"/>
<keyword evidence="10" id="KW-1185">Reference proteome</keyword>
<dbReference type="Pfam" id="PF00022">
    <property type="entry name" value="Actin"/>
    <property type="match status" value="1"/>
</dbReference>
<evidence type="ECO:0000313" key="11">
    <source>
        <dbReference type="WBParaSite" id="Gr19_v10_g14740.t1"/>
    </source>
</evidence>
<dbReference type="GO" id="GO:0005856">
    <property type="term" value="C:cytoskeleton"/>
    <property type="evidence" value="ECO:0007669"/>
    <property type="project" value="UniProtKB-SubCell"/>
</dbReference>
<dbReference type="PRINTS" id="PR00190">
    <property type="entry name" value="ACTIN"/>
</dbReference>
<dbReference type="PROSITE" id="PS01132">
    <property type="entry name" value="ACTINS_ACT_LIKE"/>
    <property type="match status" value="1"/>
</dbReference>
<evidence type="ECO:0000256" key="4">
    <source>
        <dbReference type="ARBA" id="ARBA00022741"/>
    </source>
</evidence>
<dbReference type="WBParaSite" id="Gr19_v10_g14740.t1">
    <property type="protein sequence ID" value="Gr19_v10_g14740.t1"/>
    <property type="gene ID" value="Gr19_v10_g14740"/>
</dbReference>
<evidence type="ECO:0000256" key="7">
    <source>
        <dbReference type="ARBA" id="ARBA00023212"/>
    </source>
</evidence>
<comment type="subcellular location">
    <subcellularLocation>
        <location evidence="1">Cytoplasm</location>
        <location evidence="1">Cytoskeleton</location>
    </subcellularLocation>
</comment>
<evidence type="ECO:0000256" key="9">
    <source>
        <dbReference type="RuleBase" id="RU000487"/>
    </source>
</evidence>
<comment type="catalytic activity">
    <reaction evidence="8">
        <text>ATP + H2O = ADP + phosphate + H(+)</text>
        <dbReference type="Rhea" id="RHEA:13065"/>
        <dbReference type="ChEBI" id="CHEBI:15377"/>
        <dbReference type="ChEBI" id="CHEBI:15378"/>
        <dbReference type="ChEBI" id="CHEBI:30616"/>
        <dbReference type="ChEBI" id="CHEBI:43474"/>
        <dbReference type="ChEBI" id="CHEBI:456216"/>
    </reaction>
</comment>
<dbReference type="Proteomes" id="UP000887572">
    <property type="component" value="Unplaced"/>
</dbReference>
<dbReference type="FunFam" id="3.30.420.40:FF:000148">
    <property type="entry name" value="Actin, alpha skeletal muscle"/>
    <property type="match status" value="1"/>
</dbReference>
<keyword evidence="6" id="KW-0067">ATP-binding</keyword>
<protein>
    <submittedName>
        <fullName evidence="11">Actin</fullName>
    </submittedName>
</protein>
<organism evidence="10 11">
    <name type="scientific">Globodera rostochiensis</name>
    <name type="common">Golden nematode worm</name>
    <name type="synonym">Heterodera rostochiensis</name>
    <dbReference type="NCBI Taxonomy" id="31243"/>
    <lineage>
        <taxon>Eukaryota</taxon>
        <taxon>Metazoa</taxon>
        <taxon>Ecdysozoa</taxon>
        <taxon>Nematoda</taxon>
        <taxon>Chromadorea</taxon>
        <taxon>Rhabditida</taxon>
        <taxon>Tylenchina</taxon>
        <taxon>Tylenchomorpha</taxon>
        <taxon>Tylenchoidea</taxon>
        <taxon>Heteroderidae</taxon>
        <taxon>Heteroderinae</taxon>
        <taxon>Globodera</taxon>
    </lineage>
</organism>
<dbReference type="SUPFAM" id="SSF53067">
    <property type="entry name" value="Actin-like ATPase domain"/>
    <property type="match status" value="2"/>
</dbReference>
<dbReference type="AlphaFoldDB" id="A0A914H8B6"/>
<evidence type="ECO:0000256" key="1">
    <source>
        <dbReference type="ARBA" id="ARBA00004245"/>
    </source>
</evidence>
<evidence type="ECO:0000256" key="5">
    <source>
        <dbReference type="ARBA" id="ARBA00022801"/>
    </source>
</evidence>
<sequence length="541" mass="61097">MQLSMANAYTLSNNFDSASIFRVESLEGTGEGEGQEDFRAKSKSILRFALPDCPIPISQQQQQQQSIINLLLKRDRLFHPPPLRRWDVNVLLALRAFFSFVVGHKWRIIFVFFIFIGQREIKSDQPQPSASIASLHGDQQKNREVADQRVQQLQRQQILTYIAKATLIAGFAGDDVPTAMFPSIVGGERRPRQRRSWMAKAFQTFLGQKDAYVGDAAQHERAILTRQYPIEHGIVTNWDDMETIWHHTFENELQVDPKKHPVLITEAQLNPKANRNKMVEHMFEKFNVPAMYVAVPTLLALYGSGRTTGIVLDSGDGVTCATPIHEGYAVPNVTQRLDIAGRDLTDFLIKLLNDQRDGYTFDQSSSTDRQIVCEIKERELMCYVALDFEQEMANVAASSALTEKIYELPGEPVIKLNNERFRCPEALFKPSLLGVKSAGAHEMIYNAIKKCGIEYHKELYANIVLSGGSTMYSGIAKRMKKEITALATSTMEVKVIAPPERKHSVWIGGSILASLSTFQQMWISKAVYYEFGPSVGHRKCF</sequence>
<evidence type="ECO:0000313" key="10">
    <source>
        <dbReference type="Proteomes" id="UP000887572"/>
    </source>
</evidence>
<evidence type="ECO:0000256" key="2">
    <source>
        <dbReference type="ARBA" id="ARBA00006752"/>
    </source>
</evidence>
<accession>A0A914H8B6</accession>